<dbReference type="InterPro" id="IPR013783">
    <property type="entry name" value="Ig-like_fold"/>
</dbReference>
<gene>
    <name evidence="1" type="ORF">MKP09_08630</name>
</gene>
<accession>A0ABS9SI03</accession>
<dbReference type="Gene3D" id="2.60.40.10">
    <property type="entry name" value="Immunoglobulins"/>
    <property type="match status" value="2"/>
</dbReference>
<keyword evidence="2" id="KW-1185">Reference proteome</keyword>
<evidence type="ECO:0000313" key="1">
    <source>
        <dbReference type="EMBL" id="MCH5597965.1"/>
    </source>
</evidence>
<reference evidence="1 2" key="1">
    <citation type="submission" date="2022-02" db="EMBL/GenBank/DDBJ databases">
        <authorList>
            <person name="Min J."/>
        </authorList>
    </citation>
    <scope>NUCLEOTIDE SEQUENCE [LARGE SCALE GENOMIC DNA]</scope>
    <source>
        <strain evidence="1 2">GR10-1</strain>
    </source>
</reference>
<protein>
    <recommendedName>
        <fullName evidence="3">Fibronectin type III domain-containing protein</fullName>
    </recommendedName>
</protein>
<proteinExistence type="predicted"/>
<comment type="caution">
    <text evidence="1">The sequence shown here is derived from an EMBL/GenBank/DDBJ whole genome shotgun (WGS) entry which is preliminary data.</text>
</comment>
<dbReference type="RefSeq" id="WP_240827314.1">
    <property type="nucleotide sequence ID" value="NZ_JAKWBL010000001.1"/>
</dbReference>
<organism evidence="1 2">
    <name type="scientific">Niabella ginsengisoli</name>
    <dbReference type="NCBI Taxonomy" id="522298"/>
    <lineage>
        <taxon>Bacteria</taxon>
        <taxon>Pseudomonadati</taxon>
        <taxon>Bacteroidota</taxon>
        <taxon>Chitinophagia</taxon>
        <taxon>Chitinophagales</taxon>
        <taxon>Chitinophagaceae</taxon>
        <taxon>Niabella</taxon>
    </lineage>
</organism>
<sequence>MYSEKLNLTTLNEKIYFAVIALDQRMNQSKRSEFIEVVKPDKVPPSSPVFKNYAVSEDGTIKLQWINSNSEDLAATRIFRRNMNEQQWHLIKEFNDTTIDVLEDKPDSVGSYAYTLLAVDDAGNESQPSHPLAISIRSTGKVQPAKKLTAEADRDKKVILVKWQFDLKDIVEITIYRTVGKDPFTVYQVITPDFDSLEDTEIKVNNIYRYAVRATLKDGRMSEWKEVKVEY</sequence>
<name>A0ABS9SI03_9BACT</name>
<evidence type="ECO:0008006" key="3">
    <source>
        <dbReference type="Google" id="ProtNLM"/>
    </source>
</evidence>
<dbReference type="Proteomes" id="UP001202248">
    <property type="component" value="Unassembled WGS sequence"/>
</dbReference>
<dbReference type="EMBL" id="JAKWBL010000001">
    <property type="protein sequence ID" value="MCH5597965.1"/>
    <property type="molecule type" value="Genomic_DNA"/>
</dbReference>
<evidence type="ECO:0000313" key="2">
    <source>
        <dbReference type="Proteomes" id="UP001202248"/>
    </source>
</evidence>